<dbReference type="VEuPathDB" id="AmoebaDB:ACA1_089280"/>
<dbReference type="GeneID" id="14917427"/>
<dbReference type="KEGG" id="acan:ACA1_089280"/>
<evidence type="ECO:0000313" key="2">
    <source>
        <dbReference type="EMBL" id="ELR16680.1"/>
    </source>
</evidence>
<dbReference type="AlphaFoldDB" id="L8GUL0"/>
<feature type="region of interest" description="Disordered" evidence="1">
    <location>
        <begin position="82"/>
        <end position="116"/>
    </location>
</feature>
<reference evidence="2 3" key="1">
    <citation type="journal article" date="2013" name="Genome Biol.">
        <title>Genome of Acanthamoeba castellanii highlights extensive lateral gene transfer and early evolution of tyrosine kinase signaling.</title>
        <authorList>
            <person name="Clarke M."/>
            <person name="Lohan A.J."/>
            <person name="Liu B."/>
            <person name="Lagkouvardos I."/>
            <person name="Roy S."/>
            <person name="Zafar N."/>
            <person name="Bertelli C."/>
            <person name="Schilde C."/>
            <person name="Kianianmomeni A."/>
            <person name="Burglin T.R."/>
            <person name="Frech C."/>
            <person name="Turcotte B."/>
            <person name="Kopec K.O."/>
            <person name="Synnott J.M."/>
            <person name="Choo C."/>
            <person name="Paponov I."/>
            <person name="Finkler A."/>
            <person name="Soon Heng Tan C."/>
            <person name="Hutchins A.P."/>
            <person name="Weinmeier T."/>
            <person name="Rattei T."/>
            <person name="Chu J.S."/>
            <person name="Gimenez G."/>
            <person name="Irimia M."/>
            <person name="Rigden D.J."/>
            <person name="Fitzpatrick D.A."/>
            <person name="Lorenzo-Morales J."/>
            <person name="Bateman A."/>
            <person name="Chiu C.H."/>
            <person name="Tang P."/>
            <person name="Hegemann P."/>
            <person name="Fromm H."/>
            <person name="Raoult D."/>
            <person name="Greub G."/>
            <person name="Miranda-Saavedra D."/>
            <person name="Chen N."/>
            <person name="Nash P."/>
            <person name="Ginger M.L."/>
            <person name="Horn M."/>
            <person name="Schaap P."/>
            <person name="Caler L."/>
            <person name="Loftus B."/>
        </authorList>
    </citation>
    <scope>NUCLEOTIDE SEQUENCE [LARGE SCALE GENOMIC DNA]</scope>
    <source>
        <strain evidence="2 3">Neff</strain>
    </source>
</reference>
<evidence type="ECO:0000256" key="1">
    <source>
        <dbReference type="SAM" id="MobiDB-lite"/>
    </source>
</evidence>
<protein>
    <submittedName>
        <fullName evidence="2">Uncharacterized protein</fullName>
    </submittedName>
</protein>
<dbReference type="Proteomes" id="UP000011083">
    <property type="component" value="Unassembled WGS sequence"/>
</dbReference>
<dbReference type="RefSeq" id="XP_004338693.1">
    <property type="nucleotide sequence ID" value="XM_004338645.1"/>
</dbReference>
<feature type="compositionally biased region" description="Basic residues" evidence="1">
    <location>
        <begin position="99"/>
        <end position="114"/>
    </location>
</feature>
<gene>
    <name evidence="2" type="ORF">ACA1_089280</name>
</gene>
<sequence length="165" mass="19130">MQRPSRAPVPSQQVEAERHHRRELWLLQAEDLFDDVKLIDELADPAATETGAGEGGGDDALDDYELCDVDDTCAHAIPWEHRKLAVDENEESKSSTAAHKNRRPHKRKRRKAREPKRIFNEYRAIANRCPRCRSPFANLEMRQVQARVKAKLAEERKGKRRRVEE</sequence>
<dbReference type="EMBL" id="KB007985">
    <property type="protein sequence ID" value="ELR16680.1"/>
    <property type="molecule type" value="Genomic_DNA"/>
</dbReference>
<accession>L8GUL0</accession>
<organism evidence="2 3">
    <name type="scientific">Acanthamoeba castellanii (strain ATCC 30010 / Neff)</name>
    <dbReference type="NCBI Taxonomy" id="1257118"/>
    <lineage>
        <taxon>Eukaryota</taxon>
        <taxon>Amoebozoa</taxon>
        <taxon>Discosea</taxon>
        <taxon>Longamoebia</taxon>
        <taxon>Centramoebida</taxon>
        <taxon>Acanthamoebidae</taxon>
        <taxon>Acanthamoeba</taxon>
    </lineage>
</organism>
<name>L8GUL0_ACACF</name>
<evidence type="ECO:0000313" key="3">
    <source>
        <dbReference type="Proteomes" id="UP000011083"/>
    </source>
</evidence>
<keyword evidence="3" id="KW-1185">Reference proteome</keyword>
<proteinExistence type="predicted"/>